<dbReference type="EC" id="3.1.27.-" evidence="1"/>
<dbReference type="GO" id="GO:0016787">
    <property type="term" value="F:hydrolase activity"/>
    <property type="evidence" value="ECO:0007669"/>
    <property type="project" value="UniProtKB-KW"/>
</dbReference>
<dbReference type="Proteomes" id="UP000053555">
    <property type="component" value="Unassembled WGS sequence"/>
</dbReference>
<reference evidence="1" key="1">
    <citation type="submission" date="2014-07" db="EMBL/GenBank/DDBJ databases">
        <title>Identification of a novel salt tolerance gene in wild soybean by whole-genome sequencing.</title>
        <authorList>
            <person name="Lam H.-M."/>
            <person name="Qi X."/>
            <person name="Li M.-W."/>
            <person name="Liu X."/>
            <person name="Xie M."/>
            <person name="Ni M."/>
            <person name="Xu X."/>
        </authorList>
    </citation>
    <scope>NUCLEOTIDE SEQUENCE [LARGE SCALE GENOMIC DNA]</scope>
    <source>
        <tissue evidence="1">Root</tissue>
    </source>
</reference>
<dbReference type="PANTHER" id="PTHR46890">
    <property type="entry name" value="NON-LTR RETROLELEMENT REVERSE TRANSCRIPTASE-LIKE PROTEIN-RELATED"/>
    <property type="match status" value="1"/>
</dbReference>
<dbReference type="PANTHER" id="PTHR46890:SF50">
    <property type="entry name" value="RNA-DIRECTED DNA POLYMERASE, EUKARYOTA, REVERSE TRANSCRIPTASE ZINC-BINDING DOMAIN PROTEIN-RELATED"/>
    <property type="match status" value="1"/>
</dbReference>
<name>A0A0B2QGY1_GLYSO</name>
<dbReference type="EMBL" id="KN658441">
    <property type="protein sequence ID" value="KHN20500.1"/>
    <property type="molecule type" value="Genomic_DNA"/>
</dbReference>
<sequence>ESVQDRPRLDGVCFQAIDSHYNDMLVGRFQEDEVKWAVWNYGSDKSLGPDGLNFKFIKQFWQTIKPDFLGFLDEFYVNGIFPRGSNASFIALIPKVLDPQMLNEYRPISLIGCIYKIVAKIMANRLKKVIPHIIHERQSAFI</sequence>
<protein>
    <submittedName>
        <fullName evidence="1">Transposon TX1 putative 149 kDa protein</fullName>
        <ecNumber evidence="1">3.1.27.-</ecNumber>
    </submittedName>
</protein>
<feature type="non-terminal residue" evidence="1">
    <location>
        <position position="1"/>
    </location>
</feature>
<dbReference type="InterPro" id="IPR052343">
    <property type="entry name" value="Retrotransposon-Effector_Assoc"/>
</dbReference>
<organism evidence="1">
    <name type="scientific">Glycine soja</name>
    <name type="common">Wild soybean</name>
    <dbReference type="NCBI Taxonomy" id="3848"/>
    <lineage>
        <taxon>Eukaryota</taxon>
        <taxon>Viridiplantae</taxon>
        <taxon>Streptophyta</taxon>
        <taxon>Embryophyta</taxon>
        <taxon>Tracheophyta</taxon>
        <taxon>Spermatophyta</taxon>
        <taxon>Magnoliopsida</taxon>
        <taxon>eudicotyledons</taxon>
        <taxon>Gunneridae</taxon>
        <taxon>Pentapetalae</taxon>
        <taxon>rosids</taxon>
        <taxon>fabids</taxon>
        <taxon>Fabales</taxon>
        <taxon>Fabaceae</taxon>
        <taxon>Papilionoideae</taxon>
        <taxon>50 kb inversion clade</taxon>
        <taxon>NPAAA clade</taxon>
        <taxon>indigoferoid/millettioid clade</taxon>
        <taxon>Phaseoleae</taxon>
        <taxon>Glycine</taxon>
        <taxon>Glycine subgen. Soja</taxon>
    </lineage>
</organism>
<feature type="non-terminal residue" evidence="1">
    <location>
        <position position="142"/>
    </location>
</feature>
<gene>
    <name evidence="1" type="ORF">glysoja_029513</name>
</gene>
<proteinExistence type="predicted"/>
<dbReference type="AlphaFoldDB" id="A0A0B2QGY1"/>
<evidence type="ECO:0000313" key="1">
    <source>
        <dbReference type="EMBL" id="KHN20500.1"/>
    </source>
</evidence>
<accession>A0A0B2QGY1</accession>
<keyword evidence="1" id="KW-0378">Hydrolase</keyword>